<organism evidence="1 2">
    <name type="scientific">Pluteus cervinus</name>
    <dbReference type="NCBI Taxonomy" id="181527"/>
    <lineage>
        <taxon>Eukaryota</taxon>
        <taxon>Fungi</taxon>
        <taxon>Dikarya</taxon>
        <taxon>Basidiomycota</taxon>
        <taxon>Agaricomycotina</taxon>
        <taxon>Agaricomycetes</taxon>
        <taxon>Agaricomycetidae</taxon>
        <taxon>Agaricales</taxon>
        <taxon>Pluteineae</taxon>
        <taxon>Pluteaceae</taxon>
        <taxon>Pluteus</taxon>
    </lineage>
</organism>
<dbReference type="Proteomes" id="UP000308600">
    <property type="component" value="Unassembled WGS sequence"/>
</dbReference>
<gene>
    <name evidence="1" type="ORF">BDN72DRAFT_217360</name>
</gene>
<evidence type="ECO:0000313" key="2">
    <source>
        <dbReference type="Proteomes" id="UP000308600"/>
    </source>
</evidence>
<evidence type="ECO:0000313" key="1">
    <source>
        <dbReference type="EMBL" id="TFK73326.1"/>
    </source>
</evidence>
<dbReference type="EMBL" id="ML208277">
    <property type="protein sequence ID" value="TFK73326.1"/>
    <property type="molecule type" value="Genomic_DNA"/>
</dbReference>
<protein>
    <submittedName>
        <fullName evidence="1">Uncharacterized protein</fullName>
    </submittedName>
</protein>
<reference evidence="1 2" key="1">
    <citation type="journal article" date="2019" name="Nat. Ecol. Evol.">
        <title>Megaphylogeny resolves global patterns of mushroom evolution.</title>
        <authorList>
            <person name="Varga T."/>
            <person name="Krizsan K."/>
            <person name="Foldi C."/>
            <person name="Dima B."/>
            <person name="Sanchez-Garcia M."/>
            <person name="Sanchez-Ramirez S."/>
            <person name="Szollosi G.J."/>
            <person name="Szarkandi J.G."/>
            <person name="Papp V."/>
            <person name="Albert L."/>
            <person name="Andreopoulos W."/>
            <person name="Angelini C."/>
            <person name="Antonin V."/>
            <person name="Barry K.W."/>
            <person name="Bougher N.L."/>
            <person name="Buchanan P."/>
            <person name="Buyck B."/>
            <person name="Bense V."/>
            <person name="Catcheside P."/>
            <person name="Chovatia M."/>
            <person name="Cooper J."/>
            <person name="Damon W."/>
            <person name="Desjardin D."/>
            <person name="Finy P."/>
            <person name="Geml J."/>
            <person name="Haridas S."/>
            <person name="Hughes K."/>
            <person name="Justo A."/>
            <person name="Karasinski D."/>
            <person name="Kautmanova I."/>
            <person name="Kiss B."/>
            <person name="Kocsube S."/>
            <person name="Kotiranta H."/>
            <person name="LaButti K.M."/>
            <person name="Lechner B.E."/>
            <person name="Liimatainen K."/>
            <person name="Lipzen A."/>
            <person name="Lukacs Z."/>
            <person name="Mihaltcheva S."/>
            <person name="Morgado L.N."/>
            <person name="Niskanen T."/>
            <person name="Noordeloos M.E."/>
            <person name="Ohm R.A."/>
            <person name="Ortiz-Santana B."/>
            <person name="Ovrebo C."/>
            <person name="Racz N."/>
            <person name="Riley R."/>
            <person name="Savchenko A."/>
            <person name="Shiryaev A."/>
            <person name="Soop K."/>
            <person name="Spirin V."/>
            <person name="Szebenyi C."/>
            <person name="Tomsovsky M."/>
            <person name="Tulloss R.E."/>
            <person name="Uehling J."/>
            <person name="Grigoriev I.V."/>
            <person name="Vagvolgyi C."/>
            <person name="Papp T."/>
            <person name="Martin F.M."/>
            <person name="Miettinen O."/>
            <person name="Hibbett D.S."/>
            <person name="Nagy L.G."/>
        </authorList>
    </citation>
    <scope>NUCLEOTIDE SEQUENCE [LARGE SCALE GENOMIC DNA]</scope>
    <source>
        <strain evidence="1 2">NL-1719</strain>
    </source>
</reference>
<keyword evidence="2" id="KW-1185">Reference proteome</keyword>
<proteinExistence type="predicted"/>
<name>A0ACD3B679_9AGAR</name>
<accession>A0ACD3B679</accession>
<sequence>MMPSKDYLDSFKANLRGVTTKTRPTSTSSSVYYYHHDRPATPASTSSSPHPFFSATPSPSPSPSPTPTHTPHVNKATPAIPATTLSDSHSSPKSTKTTTSNSNSNSAFTPPASRSNRRSSILSFSSKLVEGIRSIPTRLSLRPTATPPMTPTLFHSGSGSSRDAPPSSVLGTTRHCDQHHHPFPSATPATPNSGRNSPVWWWRSETPAKPNQDGMSTPTSSFIIGSSEDESPICPPRPRSRFGLGFTFPHNKPPNQLRHSIQTTELGHQRSSDLIDPFSPNPDCKSFLDFGSDYALEPPHAFYTHYDWSPPFPLPSPASFRSRSQSGSGSGSGYYGSVSAASRTGSPHSSFSSLSPPSPSPKSRSASTKSRYGDSPKPKTRAKVKSSPSLLGGGGPDMVHDVNHVIVDQHSASGPPSPTLTRPRPRPRFRSATTSGIEGLTEMRGYASAGQHPSGHEHPYLRLKPAYSDHGPDSKLLLKRLQASAQSSESFTPALGKPTGPQSAHGGATSSSGHLTSFLAISQDDLVRPALAGTTPSEGTGLTLASKSKSKSAKSKPKPHAIYTGHRLMSSPLAMSSSHSLLGATLTRPEQEHFSATSAAPSDHSPSSNSNSKPKPKSTSRTGTLNVGSKSKSKPNRPLPPLPPPPPFPPPSRPTSPSPIQSPSPILLSGASTSAKATSAGPSASAPTLQRLSTIKANAAAFPVPPTSPSPPISPVTAVAFQRQRVSGATRPRRPLYDYIRGPSNGSHADVHLGLLHGFAQPTNHALATPIQSLATTRNRSASAPSLSVSFTAVPGPTSGAAPNTLATGTTQRTSVLCSAAAVALPKYPYSAEDYGEDDAYGGVMLGDLESDWRAIHMWLLNEGESTV</sequence>